<evidence type="ECO:0000256" key="3">
    <source>
        <dbReference type="RuleBase" id="RU000354"/>
    </source>
</evidence>
<dbReference type="Proteomes" id="UP001369086">
    <property type="component" value="Unassembled WGS sequence"/>
</dbReference>
<keyword evidence="2" id="KW-0964">Secreted</keyword>
<dbReference type="CDD" id="cd19379">
    <property type="entry name" value="TGF_beta_GSDF"/>
    <property type="match status" value="1"/>
</dbReference>
<evidence type="ECO:0000256" key="1">
    <source>
        <dbReference type="ARBA" id="ARBA00004613"/>
    </source>
</evidence>
<dbReference type="InterPro" id="IPR001839">
    <property type="entry name" value="TGF-b_C"/>
</dbReference>
<feature type="domain" description="TGF-beta family profile" evidence="4">
    <location>
        <begin position="25"/>
        <end position="118"/>
    </location>
</feature>
<evidence type="ECO:0000313" key="6">
    <source>
        <dbReference type="Proteomes" id="UP001369086"/>
    </source>
</evidence>
<comment type="similarity">
    <text evidence="3">Belongs to the TGF-beta family.</text>
</comment>
<comment type="caution">
    <text evidence="5">The sequence shown here is derived from an EMBL/GenBank/DDBJ whole genome shotgun (WGS) entry which is preliminary data.</text>
</comment>
<keyword evidence="3" id="KW-0339">Growth factor</keyword>
<dbReference type="EMBL" id="JAHFZB010000050">
    <property type="protein sequence ID" value="KAK6467270.1"/>
    <property type="molecule type" value="Genomic_DNA"/>
</dbReference>
<gene>
    <name evidence="5" type="ORF">HHUSO_G35265</name>
</gene>
<evidence type="ECO:0000313" key="5">
    <source>
        <dbReference type="EMBL" id="KAK6467270.1"/>
    </source>
</evidence>
<sequence length="127" mass="14063">MKQSQIPGSVSAAAENETQSTTGCHCCQITSQIFIADLGWDSWIIYPENFTYTECVACTHDGGKTWQHCRLETPSSKLHLPEVKCCSAVEEVWLPFVYIGDNSSLVTSNVPLTQKCGCQPEHHADQK</sequence>
<accession>A0ABR0Y4E0</accession>
<name>A0ABR0Y4E0_HUSHU</name>
<dbReference type="Gene3D" id="2.10.90.10">
    <property type="entry name" value="Cystine-knot cytokines"/>
    <property type="match status" value="1"/>
</dbReference>
<evidence type="ECO:0000259" key="4">
    <source>
        <dbReference type="Pfam" id="PF00019"/>
    </source>
</evidence>
<proteinExistence type="inferred from homology"/>
<evidence type="ECO:0000256" key="2">
    <source>
        <dbReference type="ARBA" id="ARBA00022525"/>
    </source>
</evidence>
<reference evidence="5 6" key="1">
    <citation type="submission" date="2021-05" db="EMBL/GenBank/DDBJ databases">
        <authorList>
            <person name="Zahm M."/>
            <person name="Klopp C."/>
            <person name="Cabau C."/>
            <person name="Kuhl H."/>
            <person name="Suciu R."/>
            <person name="Ciorpac M."/>
            <person name="Holostenco D."/>
            <person name="Gessner J."/>
            <person name="Wuertz S."/>
            <person name="Hohne C."/>
            <person name="Stock M."/>
            <person name="Gislard M."/>
            <person name="Lluch J."/>
            <person name="Milhes M."/>
            <person name="Lampietro C."/>
            <person name="Lopez Roques C."/>
            <person name="Donnadieu C."/>
            <person name="Du K."/>
            <person name="Schartl M."/>
            <person name="Guiguen Y."/>
        </authorList>
    </citation>
    <scope>NUCLEOTIDE SEQUENCE [LARGE SCALE GENOMIC DNA]</scope>
    <source>
        <strain evidence="5">Hh-F2</strain>
        <tissue evidence="5">Blood</tissue>
    </source>
</reference>
<keyword evidence="6" id="KW-1185">Reference proteome</keyword>
<organism evidence="5 6">
    <name type="scientific">Huso huso</name>
    <name type="common">Beluga</name>
    <name type="synonym">Acipenser huso</name>
    <dbReference type="NCBI Taxonomy" id="61971"/>
    <lineage>
        <taxon>Eukaryota</taxon>
        <taxon>Metazoa</taxon>
        <taxon>Chordata</taxon>
        <taxon>Craniata</taxon>
        <taxon>Vertebrata</taxon>
        <taxon>Euteleostomi</taxon>
        <taxon>Actinopterygii</taxon>
        <taxon>Chondrostei</taxon>
        <taxon>Acipenseriformes</taxon>
        <taxon>Acipenseridae</taxon>
        <taxon>Huso</taxon>
    </lineage>
</organism>
<dbReference type="SUPFAM" id="SSF57501">
    <property type="entry name" value="Cystine-knot cytokines"/>
    <property type="match status" value="1"/>
</dbReference>
<dbReference type="InterPro" id="IPR029034">
    <property type="entry name" value="Cystine-knot_cytokine"/>
</dbReference>
<protein>
    <submittedName>
        <fullName evidence="5">Dauer larva development regulatory growth factor daf-7-like</fullName>
    </submittedName>
</protein>
<dbReference type="Pfam" id="PF00019">
    <property type="entry name" value="TGF_beta"/>
    <property type="match status" value="1"/>
</dbReference>
<comment type="subcellular location">
    <subcellularLocation>
        <location evidence="1">Secreted</location>
    </subcellularLocation>
</comment>